<dbReference type="AlphaFoldDB" id="A0A7X0MN48"/>
<feature type="domain" description="SGNH hydrolase-type esterase" evidence="1">
    <location>
        <begin position="11"/>
        <end position="169"/>
    </location>
</feature>
<dbReference type="PANTHER" id="PTHR30383">
    <property type="entry name" value="THIOESTERASE 1/PROTEASE 1/LYSOPHOSPHOLIPASE L1"/>
    <property type="match status" value="1"/>
</dbReference>
<dbReference type="GO" id="GO:0004622">
    <property type="term" value="F:phosphatidylcholine lysophospholipase activity"/>
    <property type="evidence" value="ECO:0007669"/>
    <property type="project" value="UniProtKB-EC"/>
</dbReference>
<protein>
    <submittedName>
        <fullName evidence="2">Acyl-CoA thioesterase-1</fullName>
        <ecNumber evidence="2">3.1.1.5</ecNumber>
        <ecNumber evidence="2">3.1.2.-</ecNumber>
    </submittedName>
</protein>
<comment type="caution">
    <text evidence="2">The sequence shown here is derived from an EMBL/GenBank/DDBJ whole genome shotgun (WGS) entry which is preliminary data.</text>
</comment>
<dbReference type="SUPFAM" id="SSF52266">
    <property type="entry name" value="SGNH hydrolase"/>
    <property type="match status" value="1"/>
</dbReference>
<organism evidence="2 3">
    <name type="scientific">Sphingomonas endophytica</name>
    <dbReference type="NCBI Taxonomy" id="869719"/>
    <lineage>
        <taxon>Bacteria</taxon>
        <taxon>Pseudomonadati</taxon>
        <taxon>Pseudomonadota</taxon>
        <taxon>Alphaproteobacteria</taxon>
        <taxon>Sphingomonadales</taxon>
        <taxon>Sphingomonadaceae</taxon>
        <taxon>Sphingomonas</taxon>
    </lineage>
</organism>
<dbReference type="InterPro" id="IPR051532">
    <property type="entry name" value="Ester_Hydrolysis_Enzymes"/>
</dbReference>
<name>A0A7X0MN48_9SPHN</name>
<dbReference type="CDD" id="cd01822">
    <property type="entry name" value="Lysophospholipase_L1_like"/>
    <property type="match status" value="1"/>
</dbReference>
<sequence>MPTYSTPYVLALGDSLTAGYGLPTRASFAAKLEQALHDRDPYATMHNAGVSGDTTADALRRLPSVLSGLARKPDLAIVELGANDLLRGVAPARTMANLAEILGTLTSCGIATFLTSFEVPPFLRAHAPSYDGMYADLAARHGADHAPFFPPGVMGHPRLTLPDGLHPNACAIELVVAHLLPAIISALGRPPAPLA</sequence>
<dbReference type="Proteomes" id="UP000522313">
    <property type="component" value="Unassembled WGS sequence"/>
</dbReference>
<dbReference type="Pfam" id="PF13472">
    <property type="entry name" value="Lipase_GDSL_2"/>
    <property type="match status" value="1"/>
</dbReference>
<dbReference type="Gene3D" id="3.40.50.1110">
    <property type="entry name" value="SGNH hydrolase"/>
    <property type="match status" value="1"/>
</dbReference>
<dbReference type="EMBL" id="JACHBT010000003">
    <property type="protein sequence ID" value="MBB6503660.1"/>
    <property type="molecule type" value="Genomic_DNA"/>
</dbReference>
<dbReference type="InterPro" id="IPR036514">
    <property type="entry name" value="SGNH_hydro_sf"/>
</dbReference>
<evidence type="ECO:0000313" key="3">
    <source>
        <dbReference type="Proteomes" id="UP000522313"/>
    </source>
</evidence>
<dbReference type="EC" id="3.1.1.5" evidence="2"/>
<keyword evidence="2" id="KW-0378">Hydrolase</keyword>
<gene>
    <name evidence="2" type="ORF">F4693_000615</name>
</gene>
<reference evidence="2 3" key="1">
    <citation type="submission" date="2020-08" db="EMBL/GenBank/DDBJ databases">
        <title>The Agave Microbiome: Exploring the role of microbial communities in plant adaptations to desert environments.</title>
        <authorList>
            <person name="Partida-Martinez L.P."/>
        </authorList>
    </citation>
    <scope>NUCLEOTIDE SEQUENCE [LARGE SCALE GENOMIC DNA]</scope>
    <source>
        <strain evidence="2 3">AS3.13</strain>
    </source>
</reference>
<proteinExistence type="predicted"/>
<accession>A0A7X0MN48</accession>
<evidence type="ECO:0000259" key="1">
    <source>
        <dbReference type="Pfam" id="PF13472"/>
    </source>
</evidence>
<dbReference type="RefSeq" id="WP_184504090.1">
    <property type="nucleotide sequence ID" value="NZ_JACHBT010000003.1"/>
</dbReference>
<evidence type="ECO:0000313" key="2">
    <source>
        <dbReference type="EMBL" id="MBB6503660.1"/>
    </source>
</evidence>
<reference evidence="2 3" key="2">
    <citation type="submission" date="2020-08" db="EMBL/GenBank/DDBJ databases">
        <authorList>
            <person name="Partida-Martinez L."/>
            <person name="Huntemann M."/>
            <person name="Clum A."/>
            <person name="Wang J."/>
            <person name="Palaniappan K."/>
            <person name="Ritter S."/>
            <person name="Chen I.-M."/>
            <person name="Stamatis D."/>
            <person name="Reddy T."/>
            <person name="O'Malley R."/>
            <person name="Daum C."/>
            <person name="Shapiro N."/>
            <person name="Ivanova N."/>
            <person name="Kyrpides N."/>
            <person name="Woyke T."/>
        </authorList>
    </citation>
    <scope>NUCLEOTIDE SEQUENCE [LARGE SCALE GENOMIC DNA]</scope>
    <source>
        <strain evidence="2 3">AS3.13</strain>
    </source>
</reference>
<dbReference type="PANTHER" id="PTHR30383:SF24">
    <property type="entry name" value="THIOESTERASE 1_PROTEASE 1_LYSOPHOSPHOLIPASE L1"/>
    <property type="match status" value="1"/>
</dbReference>
<dbReference type="InterPro" id="IPR013830">
    <property type="entry name" value="SGNH_hydro"/>
</dbReference>
<dbReference type="EC" id="3.1.2.-" evidence="2"/>